<proteinExistence type="predicted"/>
<dbReference type="RefSeq" id="WP_014788992.1">
    <property type="nucleotide sequence ID" value="NC_018015.1"/>
</dbReference>
<dbReference type="OrthoDB" id="102238at2157"/>
<dbReference type="AlphaFoldDB" id="I3ZUH3"/>
<dbReference type="Proteomes" id="UP000006064">
    <property type="component" value="Chromosome"/>
</dbReference>
<organism evidence="1 2">
    <name type="scientific">Thermococcus cleftensis (strain DSM 27260 / KACC 17922 / CL1)</name>
    <dbReference type="NCBI Taxonomy" id="163003"/>
    <lineage>
        <taxon>Archaea</taxon>
        <taxon>Methanobacteriati</taxon>
        <taxon>Methanobacteriota</taxon>
        <taxon>Thermococci</taxon>
        <taxon>Thermococcales</taxon>
        <taxon>Thermococcaceae</taxon>
        <taxon>Thermococcus</taxon>
    </lineage>
</organism>
<evidence type="ECO:0000313" key="1">
    <source>
        <dbReference type="EMBL" id="AFL95357.1"/>
    </source>
</evidence>
<accession>I3ZUH3</accession>
<evidence type="ECO:0000313" key="2">
    <source>
        <dbReference type="Proteomes" id="UP000006064"/>
    </source>
</evidence>
<dbReference type="STRING" id="163003.CL1_1154"/>
<sequence length="167" mass="17950">MRRANKKRLIPLALALALAMVGAALAVPYITVTVQGIGAGSNVIDNPILSTDVTWSLNAGDPDILDDIVINVTSTRDLSVENGNIIVKFYDDNDVLVYTKVVPVNSLTWTQDTNTGNYWAVIPLGTSITLDDGTGTLTITFGTTTLEQIFTSSHVWINKIAVVYQGP</sequence>
<reference evidence="1 2" key="1">
    <citation type="journal article" date="2012" name="J. Bacteriol.">
        <title>Complete Genome Sequence of the Hyperthermophilic Archaeon Thermococcus sp. Strain CL1, Isolated from a Paralvinella sp. Polychaete Worm Collected from a Hydrothermal Vent.</title>
        <authorList>
            <person name="Jung J.H."/>
            <person name="Holden J.F."/>
            <person name="Seo D.H."/>
            <person name="Park K.H."/>
            <person name="Shin H."/>
            <person name="Ryu S."/>
            <person name="Lee J.H."/>
            <person name="Park C.S."/>
        </authorList>
    </citation>
    <scope>NUCLEOTIDE SEQUENCE [LARGE SCALE GENOMIC DNA]</scope>
    <source>
        <strain evidence="2">DSM 27260 / KACC 17922 / CL1</strain>
    </source>
</reference>
<dbReference type="GeneID" id="13037542"/>
<keyword evidence="2" id="KW-1185">Reference proteome</keyword>
<dbReference type="KEGG" id="thm:CL1_1154"/>
<dbReference type="HOGENOM" id="CLU_1590970_0_0_2"/>
<name>I3ZUH3_THECF</name>
<protein>
    <submittedName>
        <fullName evidence="1">Uncharacterized protein</fullName>
    </submittedName>
</protein>
<dbReference type="EMBL" id="CP003651">
    <property type="protein sequence ID" value="AFL95357.1"/>
    <property type="molecule type" value="Genomic_DNA"/>
</dbReference>
<gene>
    <name evidence="1" type="ORF">CL1_1154</name>
</gene>